<accession>A0AAE9RZY7</accession>
<feature type="region of interest" description="Disordered" evidence="1">
    <location>
        <begin position="29"/>
        <end position="53"/>
    </location>
</feature>
<feature type="signal peptide" evidence="2">
    <location>
        <begin position="1"/>
        <end position="18"/>
    </location>
</feature>
<name>A0AAE9RZY7_9GAMM</name>
<evidence type="ECO:0000313" key="4">
    <source>
        <dbReference type="Proteomes" id="UP001056716"/>
    </source>
</evidence>
<dbReference type="Proteomes" id="UP001056716">
    <property type="component" value="Chromosome"/>
</dbReference>
<feature type="chain" id="PRO_5041969068" description="Lipoprotein" evidence="2">
    <location>
        <begin position="19"/>
        <end position="53"/>
    </location>
</feature>
<sequence length="53" mass="5851">MAQFFILFCAVVTFALMACDPRPAELKQTVSAWDQTSHPSQQDQQSSKDSTAS</sequence>
<evidence type="ECO:0000313" key="3">
    <source>
        <dbReference type="EMBL" id="USE83227.1"/>
    </source>
</evidence>
<evidence type="ECO:0000256" key="1">
    <source>
        <dbReference type="SAM" id="MobiDB-lite"/>
    </source>
</evidence>
<dbReference type="KEGG" id="atz:M5E07_15920"/>
<dbReference type="AlphaFoldDB" id="A0AAE9RZY7"/>
<evidence type="ECO:0000256" key="2">
    <source>
        <dbReference type="SAM" id="SignalP"/>
    </source>
</evidence>
<protein>
    <recommendedName>
        <fullName evidence="5">Lipoprotein</fullName>
    </recommendedName>
</protein>
<gene>
    <name evidence="3" type="ORF">M5E07_15920</name>
</gene>
<keyword evidence="4" id="KW-1185">Reference proteome</keyword>
<dbReference type="EMBL" id="CP098732">
    <property type="protein sequence ID" value="USE83227.1"/>
    <property type="molecule type" value="Genomic_DNA"/>
</dbReference>
<feature type="compositionally biased region" description="Low complexity" evidence="1">
    <location>
        <begin position="34"/>
        <end position="53"/>
    </location>
</feature>
<reference evidence="3" key="1">
    <citation type="submission" date="2022-06" db="EMBL/GenBank/DDBJ databases">
        <title>Isolation, identification and characterization of iprodione-degrading strains in Lhasa, Tibet.</title>
        <authorList>
            <person name="Pan H."/>
        </authorList>
    </citation>
    <scope>NUCLEOTIDE SEQUENCE</scope>
    <source>
        <strain evidence="3">Y-23</strain>
    </source>
</reference>
<organism evidence="3 4">
    <name type="scientific">Acinetobacter tibetensis</name>
    <dbReference type="NCBI Taxonomy" id="2943497"/>
    <lineage>
        <taxon>Bacteria</taxon>
        <taxon>Pseudomonadati</taxon>
        <taxon>Pseudomonadota</taxon>
        <taxon>Gammaproteobacteria</taxon>
        <taxon>Moraxellales</taxon>
        <taxon>Moraxellaceae</taxon>
        <taxon>Acinetobacter</taxon>
    </lineage>
</organism>
<proteinExistence type="predicted"/>
<dbReference type="RefSeq" id="WP_165815730.1">
    <property type="nucleotide sequence ID" value="NZ_CP098732.1"/>
</dbReference>
<keyword evidence="2" id="KW-0732">Signal</keyword>
<evidence type="ECO:0008006" key="5">
    <source>
        <dbReference type="Google" id="ProtNLM"/>
    </source>
</evidence>